<sequence length="179" mass="19480">MVAIGQNAGFLVVFELGQANGASKWSEIAGLGYVRVNKGGDCFNDRKVQTFGSSSSGGWRGNGGGNGEQVLSTTPAEVAATAVPEEERSVVMEAEEDEEDYEEKDTGAEHYFAIESIINVFGLKISVVIHGRKENEGMRGGEERMEWWGRVFMERRGGKGKKEGSLLLPYTPEIAEFGH</sequence>
<accession>A0A7J8ZTL9</accession>
<dbReference type="EMBL" id="JABEZV010000007">
    <property type="protein sequence ID" value="MBA0715163.1"/>
    <property type="molecule type" value="Genomic_DNA"/>
</dbReference>
<comment type="caution">
    <text evidence="1">The sequence shown here is derived from an EMBL/GenBank/DDBJ whole genome shotgun (WGS) entry which is preliminary data.</text>
</comment>
<keyword evidence="2" id="KW-1185">Reference proteome</keyword>
<dbReference type="AlphaFoldDB" id="A0A7J8ZTL9"/>
<name>A0A7J8ZTL9_9ROSI</name>
<evidence type="ECO:0000313" key="2">
    <source>
        <dbReference type="Proteomes" id="UP000593574"/>
    </source>
</evidence>
<gene>
    <name evidence="1" type="ORF">Golax_014084</name>
</gene>
<protein>
    <submittedName>
        <fullName evidence="1">Uncharacterized protein</fullName>
    </submittedName>
</protein>
<dbReference type="Proteomes" id="UP000593574">
    <property type="component" value="Unassembled WGS sequence"/>
</dbReference>
<reference evidence="1 2" key="1">
    <citation type="journal article" date="2019" name="Genome Biol. Evol.">
        <title>Insights into the evolution of the New World diploid cottons (Gossypium, subgenus Houzingenia) based on genome sequencing.</title>
        <authorList>
            <person name="Grover C.E."/>
            <person name="Arick M.A. 2nd"/>
            <person name="Thrash A."/>
            <person name="Conover J.L."/>
            <person name="Sanders W.S."/>
            <person name="Peterson D.G."/>
            <person name="Frelichowski J.E."/>
            <person name="Scheffler J.A."/>
            <person name="Scheffler B.E."/>
            <person name="Wendel J.F."/>
        </authorList>
    </citation>
    <scope>NUCLEOTIDE SEQUENCE [LARGE SCALE GENOMIC DNA]</scope>
    <source>
        <strain evidence="1">4</strain>
        <tissue evidence="1">Leaf</tissue>
    </source>
</reference>
<proteinExistence type="predicted"/>
<organism evidence="1 2">
    <name type="scientific">Gossypium laxum</name>
    <dbReference type="NCBI Taxonomy" id="34288"/>
    <lineage>
        <taxon>Eukaryota</taxon>
        <taxon>Viridiplantae</taxon>
        <taxon>Streptophyta</taxon>
        <taxon>Embryophyta</taxon>
        <taxon>Tracheophyta</taxon>
        <taxon>Spermatophyta</taxon>
        <taxon>Magnoliopsida</taxon>
        <taxon>eudicotyledons</taxon>
        <taxon>Gunneridae</taxon>
        <taxon>Pentapetalae</taxon>
        <taxon>rosids</taxon>
        <taxon>malvids</taxon>
        <taxon>Malvales</taxon>
        <taxon>Malvaceae</taxon>
        <taxon>Malvoideae</taxon>
        <taxon>Gossypium</taxon>
    </lineage>
</organism>
<evidence type="ECO:0000313" key="1">
    <source>
        <dbReference type="EMBL" id="MBA0715163.1"/>
    </source>
</evidence>